<feature type="compositionally biased region" description="Low complexity" evidence="1">
    <location>
        <begin position="89"/>
        <end position="114"/>
    </location>
</feature>
<sequence>MARDGGRGRGSSGRGRGRPKKNTGVRLDLGSGSRPSTSAPTTTTTDTATTSPPFVATGGLSAGLPQMVMISTPGSRVQSSDTAGAPHAQQSPSMPVTPQTSSQPQSTTPATGTDVAEDDTEAAASATADPRPMLDDVRARTKEITNIFMEHYKWYAPQFSQEPDEAIEFWWEEWRRRFRFARGNEANIRKAWEIRAAKRHRGMMHNIREKGAPHHWIPDDIFRCYVDYWASADFQARGRANKSNHASITGGSLHTGGSTTYPATAKKMATELGRVPSQSEEQHKAEIKRLEDERAARIAAGEPAGPPIDEDEVWDRIAGGRKRGRVYGKGKVPKSPAPRLVDPEDASTGSGPDAREHITLLNTEIQQQAEAYKQEMEAWKRRYETDVTRLQTSLDTQTAEFDQWKSTVSHMYSFMTQM</sequence>
<dbReference type="Proteomes" id="UP001341840">
    <property type="component" value="Unassembled WGS sequence"/>
</dbReference>
<reference evidence="2 3" key="1">
    <citation type="journal article" date="2023" name="Plants (Basel)">
        <title>Bridging the Gap: Combining Genomics and Transcriptomics Approaches to Understand Stylosanthes scabra, an Orphan Legume from the Brazilian Caatinga.</title>
        <authorList>
            <person name="Ferreira-Neto J.R.C."/>
            <person name="da Silva M.D."/>
            <person name="Binneck E."/>
            <person name="de Melo N.F."/>
            <person name="da Silva R.H."/>
            <person name="de Melo A.L.T.M."/>
            <person name="Pandolfi V."/>
            <person name="Bustamante F.O."/>
            <person name="Brasileiro-Vidal A.C."/>
            <person name="Benko-Iseppon A.M."/>
        </authorList>
    </citation>
    <scope>NUCLEOTIDE SEQUENCE [LARGE SCALE GENOMIC DNA]</scope>
    <source>
        <tissue evidence="2">Leaves</tissue>
    </source>
</reference>
<accession>A0ABU6YME6</accession>
<evidence type="ECO:0000256" key="1">
    <source>
        <dbReference type="SAM" id="MobiDB-lite"/>
    </source>
</evidence>
<dbReference type="EMBL" id="JASCZI010242443">
    <property type="protein sequence ID" value="MED6211095.1"/>
    <property type="molecule type" value="Genomic_DNA"/>
</dbReference>
<evidence type="ECO:0000313" key="2">
    <source>
        <dbReference type="EMBL" id="MED6211095.1"/>
    </source>
</evidence>
<proteinExistence type="predicted"/>
<name>A0ABU6YME6_9FABA</name>
<keyword evidence="3" id="KW-1185">Reference proteome</keyword>
<feature type="region of interest" description="Disordered" evidence="1">
    <location>
        <begin position="73"/>
        <end position="135"/>
    </location>
</feature>
<feature type="region of interest" description="Disordered" evidence="1">
    <location>
        <begin position="1"/>
        <end position="60"/>
    </location>
</feature>
<feature type="region of interest" description="Disordered" evidence="1">
    <location>
        <begin position="325"/>
        <end position="352"/>
    </location>
</feature>
<feature type="compositionally biased region" description="Low complexity" evidence="1">
    <location>
        <begin position="33"/>
        <end position="53"/>
    </location>
</feature>
<evidence type="ECO:0000313" key="3">
    <source>
        <dbReference type="Proteomes" id="UP001341840"/>
    </source>
</evidence>
<comment type="caution">
    <text evidence="2">The sequence shown here is derived from an EMBL/GenBank/DDBJ whole genome shotgun (WGS) entry which is preliminary data.</text>
</comment>
<protein>
    <submittedName>
        <fullName evidence="2">Uncharacterized protein</fullName>
    </submittedName>
</protein>
<organism evidence="2 3">
    <name type="scientific">Stylosanthes scabra</name>
    <dbReference type="NCBI Taxonomy" id="79078"/>
    <lineage>
        <taxon>Eukaryota</taxon>
        <taxon>Viridiplantae</taxon>
        <taxon>Streptophyta</taxon>
        <taxon>Embryophyta</taxon>
        <taxon>Tracheophyta</taxon>
        <taxon>Spermatophyta</taxon>
        <taxon>Magnoliopsida</taxon>
        <taxon>eudicotyledons</taxon>
        <taxon>Gunneridae</taxon>
        <taxon>Pentapetalae</taxon>
        <taxon>rosids</taxon>
        <taxon>fabids</taxon>
        <taxon>Fabales</taxon>
        <taxon>Fabaceae</taxon>
        <taxon>Papilionoideae</taxon>
        <taxon>50 kb inversion clade</taxon>
        <taxon>dalbergioids sensu lato</taxon>
        <taxon>Dalbergieae</taxon>
        <taxon>Pterocarpus clade</taxon>
        <taxon>Stylosanthes</taxon>
    </lineage>
</organism>
<feature type="compositionally biased region" description="Polar residues" evidence="1">
    <location>
        <begin position="73"/>
        <end position="82"/>
    </location>
</feature>
<gene>
    <name evidence="2" type="ORF">PIB30_070262</name>
</gene>